<protein>
    <submittedName>
        <fullName evidence="2">Type II secretion system protein</fullName>
    </submittedName>
</protein>
<keyword evidence="1" id="KW-1133">Transmembrane helix</keyword>
<name>A0A4R9AAU0_9MICO</name>
<gene>
    <name evidence="2" type="ORF">E3T55_01060</name>
</gene>
<organism evidence="2 3">
    <name type="scientific">Cryobacterium frigoriphilum</name>
    <dbReference type="NCBI Taxonomy" id="1259150"/>
    <lineage>
        <taxon>Bacteria</taxon>
        <taxon>Bacillati</taxon>
        <taxon>Actinomycetota</taxon>
        <taxon>Actinomycetes</taxon>
        <taxon>Micrococcales</taxon>
        <taxon>Microbacteriaceae</taxon>
        <taxon>Cryobacterium</taxon>
    </lineage>
</organism>
<reference evidence="2 3" key="1">
    <citation type="submission" date="2019-03" db="EMBL/GenBank/DDBJ databases">
        <title>Genomics of glacier-inhabiting Cryobacterium strains.</title>
        <authorList>
            <person name="Liu Q."/>
            <person name="Xin Y.-H."/>
        </authorList>
    </citation>
    <scope>NUCLEOTIDE SEQUENCE [LARGE SCALE GENOMIC DNA]</scope>
    <source>
        <strain evidence="2 3">Hh14</strain>
    </source>
</reference>
<keyword evidence="1" id="KW-0812">Transmembrane</keyword>
<dbReference type="PROSITE" id="PS00409">
    <property type="entry name" value="PROKAR_NTER_METHYL"/>
    <property type="match status" value="1"/>
</dbReference>
<dbReference type="EMBL" id="SOHE01000007">
    <property type="protein sequence ID" value="TFD55428.1"/>
    <property type="molecule type" value="Genomic_DNA"/>
</dbReference>
<accession>A0A4R9AAU0</accession>
<evidence type="ECO:0000313" key="3">
    <source>
        <dbReference type="Proteomes" id="UP000297447"/>
    </source>
</evidence>
<dbReference type="NCBIfam" id="TIGR02532">
    <property type="entry name" value="IV_pilin_GFxxxE"/>
    <property type="match status" value="1"/>
</dbReference>
<dbReference type="Pfam" id="PF07963">
    <property type="entry name" value="N_methyl"/>
    <property type="match status" value="1"/>
</dbReference>
<keyword evidence="3" id="KW-1185">Reference proteome</keyword>
<evidence type="ECO:0000256" key="1">
    <source>
        <dbReference type="SAM" id="Phobius"/>
    </source>
</evidence>
<proteinExistence type="predicted"/>
<dbReference type="InterPro" id="IPR012902">
    <property type="entry name" value="N_methyl_site"/>
</dbReference>
<dbReference type="Proteomes" id="UP000297447">
    <property type="component" value="Unassembled WGS sequence"/>
</dbReference>
<dbReference type="AlphaFoldDB" id="A0A4R9AAU0"/>
<evidence type="ECO:0000313" key="2">
    <source>
        <dbReference type="EMBL" id="TFD55428.1"/>
    </source>
</evidence>
<sequence>MMPRWAGPSTRPRTNEQGLSLVELLVSMLLLGIVTAMVTGLYVSAMRTVTHAQMLSANTRSVSNGMNEMARVVRGATENPVLGLALNAPALEDARDESVTFYSYVNLGTAVAVQPVKIRLSLDASRRLVETQFAAVPLTSGFFGFASTPLSSRILTETVAPAGTPQLFTYLKADGTVLVPTTAGLTEAERRLVTAIRISVTVTNGSTDARSWVTLRNTVGMPNVGLSLAGL</sequence>
<feature type="transmembrane region" description="Helical" evidence="1">
    <location>
        <begin position="21"/>
        <end position="43"/>
    </location>
</feature>
<dbReference type="OrthoDB" id="5117357at2"/>
<comment type="caution">
    <text evidence="2">The sequence shown here is derived from an EMBL/GenBank/DDBJ whole genome shotgun (WGS) entry which is preliminary data.</text>
</comment>
<keyword evidence="1" id="KW-0472">Membrane</keyword>